<keyword evidence="2" id="KW-1185">Reference proteome</keyword>
<proteinExistence type="predicted"/>
<dbReference type="EMBL" id="JAPFFI010000008">
    <property type="protein sequence ID" value="KAJ6385309.1"/>
    <property type="molecule type" value="Genomic_DNA"/>
</dbReference>
<dbReference type="Proteomes" id="UP001141253">
    <property type="component" value="Chromosome 9"/>
</dbReference>
<reference evidence="1" key="1">
    <citation type="submission" date="2022-10" db="EMBL/GenBank/DDBJ databases">
        <authorList>
            <person name="Hyden B.L."/>
            <person name="Feng K."/>
            <person name="Yates T."/>
            <person name="Jawdy S."/>
            <person name="Smart L.B."/>
            <person name="Muchero W."/>
        </authorList>
    </citation>
    <scope>NUCLEOTIDE SEQUENCE</scope>
    <source>
        <tissue evidence="1">Shoot tip</tissue>
    </source>
</reference>
<accession>A0ABQ9BHY5</accession>
<reference evidence="1" key="2">
    <citation type="journal article" date="2023" name="Int. J. Mol. Sci.">
        <title>De Novo Assembly and Annotation of 11 Diverse Shrub Willow (Salix) Genomes Reveals Novel Gene Organization in Sex-Linked Regions.</title>
        <authorList>
            <person name="Hyden B."/>
            <person name="Feng K."/>
            <person name="Yates T.B."/>
            <person name="Jawdy S."/>
            <person name="Cereghino C."/>
            <person name="Smart L.B."/>
            <person name="Muchero W."/>
        </authorList>
    </citation>
    <scope>NUCLEOTIDE SEQUENCE</scope>
    <source>
        <tissue evidence="1">Shoot tip</tissue>
    </source>
</reference>
<gene>
    <name evidence="1" type="ORF">OIU77_028480</name>
</gene>
<name>A0ABQ9BHY5_9ROSI</name>
<evidence type="ECO:0000313" key="1">
    <source>
        <dbReference type="EMBL" id="KAJ6385309.1"/>
    </source>
</evidence>
<sequence length="94" mass="10913">MEVQREHWTTRQLIVHGSKIFLQICFLGFCISKGRETASFGSLKSAILEREERKQKHQSHIRGLNACDRHNKSLNEYVSFMGKENLPIRRVLGS</sequence>
<organism evidence="1 2">
    <name type="scientific">Salix suchowensis</name>
    <dbReference type="NCBI Taxonomy" id="1278906"/>
    <lineage>
        <taxon>Eukaryota</taxon>
        <taxon>Viridiplantae</taxon>
        <taxon>Streptophyta</taxon>
        <taxon>Embryophyta</taxon>
        <taxon>Tracheophyta</taxon>
        <taxon>Spermatophyta</taxon>
        <taxon>Magnoliopsida</taxon>
        <taxon>eudicotyledons</taxon>
        <taxon>Gunneridae</taxon>
        <taxon>Pentapetalae</taxon>
        <taxon>rosids</taxon>
        <taxon>fabids</taxon>
        <taxon>Malpighiales</taxon>
        <taxon>Salicaceae</taxon>
        <taxon>Saliceae</taxon>
        <taxon>Salix</taxon>
    </lineage>
</organism>
<evidence type="ECO:0000313" key="2">
    <source>
        <dbReference type="Proteomes" id="UP001141253"/>
    </source>
</evidence>
<protein>
    <submittedName>
        <fullName evidence="1">Uncharacterized protein</fullName>
    </submittedName>
</protein>
<comment type="caution">
    <text evidence="1">The sequence shown here is derived from an EMBL/GenBank/DDBJ whole genome shotgun (WGS) entry which is preliminary data.</text>
</comment>